<dbReference type="EMBL" id="GL441193">
    <property type="protein sequence ID" value="EFN65042.1"/>
    <property type="molecule type" value="Genomic_DNA"/>
</dbReference>
<dbReference type="PANTHER" id="PTHR14324:SF3">
    <property type="entry name" value="CONDENSIN-2 COMPLEX SUBUNIT H2"/>
    <property type="match status" value="1"/>
</dbReference>
<evidence type="ECO:0000313" key="4">
    <source>
        <dbReference type="Proteomes" id="UP000000311"/>
    </source>
</evidence>
<dbReference type="Proteomes" id="UP000000311">
    <property type="component" value="Unassembled WGS sequence"/>
</dbReference>
<dbReference type="InterPro" id="IPR031739">
    <property type="entry name" value="Ncaph2"/>
</dbReference>
<dbReference type="InParanoid" id="E2ANE2"/>
<dbReference type="GO" id="GO:0000796">
    <property type="term" value="C:condensin complex"/>
    <property type="evidence" value="ECO:0007669"/>
    <property type="project" value="TreeGrafter"/>
</dbReference>
<dbReference type="AlphaFoldDB" id="E2ANE2"/>
<evidence type="ECO:0000313" key="3">
    <source>
        <dbReference type="EMBL" id="EFN65042.1"/>
    </source>
</evidence>
<name>E2ANE2_CAMFO</name>
<dbReference type="OrthoDB" id="10038475at2759"/>
<dbReference type="InterPro" id="IPR031737">
    <property type="entry name" value="CNDH2_C"/>
</dbReference>
<dbReference type="Pfam" id="PF16858">
    <property type="entry name" value="CNDH2_C"/>
    <property type="match status" value="1"/>
</dbReference>
<feature type="domain" description="Condensin-2 complex subunit H2 C-terminal" evidence="2">
    <location>
        <begin position="507"/>
        <end position="591"/>
    </location>
</feature>
<evidence type="ECO:0000259" key="2">
    <source>
        <dbReference type="Pfam" id="PF16858"/>
    </source>
</evidence>
<dbReference type="GO" id="GO:0003682">
    <property type="term" value="F:chromatin binding"/>
    <property type="evidence" value="ECO:0007669"/>
    <property type="project" value="TreeGrafter"/>
</dbReference>
<dbReference type="KEGG" id="cfo:105254315"/>
<dbReference type="GO" id="GO:0005634">
    <property type="term" value="C:nucleus"/>
    <property type="evidence" value="ECO:0007669"/>
    <property type="project" value="TreeGrafter"/>
</dbReference>
<keyword evidence="4" id="KW-1185">Reference proteome</keyword>
<sequence>MVTVQDIGLQLTKPVKELSKWNFPFSQTLEKYCTLFNATCNKSFGEAGLILQNSAAVYVHRVDSLWNITENSRNLLLNNEQEEVTQNSIKKRDRKVDMCFQEFKTVNFAKEVDKNINIKKNTTHVNTIKSKNRCFVQLEKGIAQHVSIDIYDVNGEVIGKKYDFRCNQNISIDGVLVDALVEFAPQDFCCDSDNSISLSTPECTIYSDNNQNADTDNDQNSDTESERNNDDSLEEEIPDLITSLESSQQNLSLSENASINNTLDGSKKIYPNMSNTTDSLITDINNTILWNNKDLDDNYLNNRESIDGSSVLDSPPESVNSKDRRTSSTDDLGLINDTNEDLSKINLATNIIQNTPPNSNIKSKIKSRSSRSTSKSIKRKFGQITKNEMLTPSKRGQIVKKNLAHILEESTPSQKDRPNMFKKNLSTCIKYIREYNSSQYNDVTNIDLDLLGFRLCVNVETNTNISDNNITDTLINEVSSLRSSSPIDMSLPHENFCDIWLQSDSPHFSKNVDKWHELMQPKLREAEQRSTFCIRDYASRIIETFKTNDQRRISFDAVIENEHDVARYFLALLDLASKQNVEINADKDLKHDIEIILREEDRQSMVINGQVNSHD</sequence>
<dbReference type="STRING" id="104421.E2ANE2"/>
<feature type="region of interest" description="Disordered" evidence="1">
    <location>
        <begin position="304"/>
        <end position="335"/>
    </location>
</feature>
<gene>
    <name evidence="3" type="ORF">EAG_07659</name>
</gene>
<dbReference type="PANTHER" id="PTHR14324">
    <property type="entry name" value="CONDENSIN-2 COMPLEX SUBUNIT H2"/>
    <property type="match status" value="1"/>
</dbReference>
<dbReference type="OMA" id="CNINFGE"/>
<evidence type="ECO:0000256" key="1">
    <source>
        <dbReference type="SAM" id="MobiDB-lite"/>
    </source>
</evidence>
<reference evidence="3 4" key="1">
    <citation type="journal article" date="2010" name="Science">
        <title>Genomic comparison of the ants Camponotus floridanus and Harpegnathos saltator.</title>
        <authorList>
            <person name="Bonasio R."/>
            <person name="Zhang G."/>
            <person name="Ye C."/>
            <person name="Mutti N.S."/>
            <person name="Fang X."/>
            <person name="Qin N."/>
            <person name="Donahue G."/>
            <person name="Yang P."/>
            <person name="Li Q."/>
            <person name="Li C."/>
            <person name="Zhang P."/>
            <person name="Huang Z."/>
            <person name="Berger S.L."/>
            <person name="Reinberg D."/>
            <person name="Wang J."/>
            <person name="Liebig J."/>
        </authorList>
    </citation>
    <scope>NUCLEOTIDE SEQUENCE [LARGE SCALE GENOMIC DNA]</scope>
    <source>
        <strain evidence="4">C129</strain>
    </source>
</reference>
<feature type="region of interest" description="Disordered" evidence="1">
    <location>
        <begin position="205"/>
        <end position="233"/>
    </location>
</feature>
<proteinExistence type="predicted"/>
<feature type="region of interest" description="Disordered" evidence="1">
    <location>
        <begin position="355"/>
        <end position="378"/>
    </location>
</feature>
<accession>E2ANE2</accession>
<organism evidence="4">
    <name type="scientific">Camponotus floridanus</name>
    <name type="common">Florida carpenter ant</name>
    <dbReference type="NCBI Taxonomy" id="104421"/>
    <lineage>
        <taxon>Eukaryota</taxon>
        <taxon>Metazoa</taxon>
        <taxon>Ecdysozoa</taxon>
        <taxon>Arthropoda</taxon>
        <taxon>Hexapoda</taxon>
        <taxon>Insecta</taxon>
        <taxon>Pterygota</taxon>
        <taxon>Neoptera</taxon>
        <taxon>Endopterygota</taxon>
        <taxon>Hymenoptera</taxon>
        <taxon>Apocrita</taxon>
        <taxon>Aculeata</taxon>
        <taxon>Formicoidea</taxon>
        <taxon>Formicidae</taxon>
        <taxon>Formicinae</taxon>
        <taxon>Camponotus</taxon>
    </lineage>
</organism>
<protein>
    <recommendedName>
        <fullName evidence="2">Condensin-2 complex subunit H2 C-terminal domain-containing protein</fullName>
    </recommendedName>
</protein>
<dbReference type="GO" id="GO:0051306">
    <property type="term" value="P:mitotic sister chromatid separation"/>
    <property type="evidence" value="ECO:0007669"/>
    <property type="project" value="TreeGrafter"/>
</dbReference>
<dbReference type="GO" id="GO:0010032">
    <property type="term" value="P:meiotic chromosome condensation"/>
    <property type="evidence" value="ECO:0007669"/>
    <property type="project" value="TreeGrafter"/>
</dbReference>